<gene>
    <name evidence="1" type="ORF">IQ26_07313</name>
</gene>
<evidence type="ECO:0000313" key="1">
    <source>
        <dbReference type="EMBL" id="TWI18449.1"/>
    </source>
</evidence>
<dbReference type="OrthoDB" id="7107863at2"/>
<protein>
    <recommendedName>
        <fullName evidence="3">Antibiotic biosynthesis monooxygenase</fullName>
    </recommendedName>
</protein>
<dbReference type="InterPro" id="IPR011008">
    <property type="entry name" value="Dimeric_a/b-barrel"/>
</dbReference>
<evidence type="ECO:0000313" key="2">
    <source>
        <dbReference type="Proteomes" id="UP000317122"/>
    </source>
</evidence>
<dbReference type="Proteomes" id="UP000317122">
    <property type="component" value="Unassembled WGS sequence"/>
</dbReference>
<name>A0A562MEX3_9HYPH</name>
<dbReference type="AlphaFoldDB" id="A0A562MEX3"/>
<evidence type="ECO:0008006" key="3">
    <source>
        <dbReference type="Google" id="ProtNLM"/>
    </source>
</evidence>
<organism evidence="1 2">
    <name type="scientific">Mesorhizobium tianshanense</name>
    <dbReference type="NCBI Taxonomy" id="39844"/>
    <lineage>
        <taxon>Bacteria</taxon>
        <taxon>Pseudomonadati</taxon>
        <taxon>Pseudomonadota</taxon>
        <taxon>Alphaproteobacteria</taxon>
        <taxon>Hyphomicrobiales</taxon>
        <taxon>Phyllobacteriaceae</taxon>
        <taxon>Mesorhizobium</taxon>
    </lineage>
</organism>
<comment type="caution">
    <text evidence="1">The sequence shown here is derived from an EMBL/GenBank/DDBJ whole genome shotgun (WGS) entry which is preliminary data.</text>
</comment>
<accession>A0A562MEX3</accession>
<keyword evidence="2" id="KW-1185">Reference proteome</keyword>
<sequence>MFTRTALFEGKILEGQEDAFFSAVEERLLPIWQRLPRAQNVRLYRPVRRDADAPEIFLVLEIDYPSIEAIEEAMASPERELAKSAHEAIMSMYEGRHYHLVSRRLADARPSD</sequence>
<dbReference type="SUPFAM" id="SSF54909">
    <property type="entry name" value="Dimeric alpha+beta barrel"/>
    <property type="match status" value="1"/>
</dbReference>
<proteinExistence type="predicted"/>
<reference evidence="1 2" key="1">
    <citation type="journal article" date="2015" name="Stand. Genomic Sci.">
        <title>Genomic Encyclopedia of Bacterial and Archaeal Type Strains, Phase III: the genomes of soil and plant-associated and newly described type strains.</title>
        <authorList>
            <person name="Whitman W.B."/>
            <person name="Woyke T."/>
            <person name="Klenk H.P."/>
            <person name="Zhou Y."/>
            <person name="Lilburn T.G."/>
            <person name="Beck B.J."/>
            <person name="De Vos P."/>
            <person name="Vandamme P."/>
            <person name="Eisen J.A."/>
            <person name="Garrity G."/>
            <person name="Hugenholtz P."/>
            <person name="Kyrpides N.C."/>
        </authorList>
    </citation>
    <scope>NUCLEOTIDE SEQUENCE [LARGE SCALE GENOMIC DNA]</scope>
    <source>
        <strain evidence="1 2">CGMCC 1.2546</strain>
    </source>
</reference>
<dbReference type="EMBL" id="VLKT01000093">
    <property type="protein sequence ID" value="TWI18449.1"/>
    <property type="molecule type" value="Genomic_DNA"/>
</dbReference>
<dbReference type="Gene3D" id="3.30.70.100">
    <property type="match status" value="1"/>
</dbReference>
<dbReference type="RefSeq" id="WP_145723236.1">
    <property type="nucleotide sequence ID" value="NZ_BSPF01000143.1"/>
</dbReference>